<sequence>MQPLTELYDPLRFLIIEVQKQLDSVTLFLETGDLRQAENGQKRVDYIDNYHVNLLNRAATYLGEQTDKDIRITVQSYEHINHGLKSLSRQLQAIIFQAKQSSTALKLLRKKNVFRALNDLQVGLELIEPAIESEGSMLAIDICRLKVHIDKRCDQQLEKYKIRLKKGQQTEALLHASFIIRDISDMGEALLRIGEGIISANMGQMIQIDRYHSLEATLTALQLNPQEDDLTIRAMGETKSGCTISGVMTAEESEGQMLAVFKEGDKAKLKEEKTGIESWHEKFPGIAPQVYSYHKSGNKAALLFEYLTGETFDKLLLQKNRKTLKAALNRLFETLTQIWEETRADQPYPANFMAQLRKRLKDVYEVHPEFQAPSVSINGVKSPTLEALVDDAEALESELPCPLGVYIHGDFNLDNIIYDPVDNDINFIDLHRSEYLDFVQDLSVLMVSAYRLSNFDPQVRKLIAQTMQAIYEFGQDYAEHIDDTSYHLRMALGLSRSFLTSTRFVLDKQHAKAMHFRGRYLIEQVIRLTEAERMTYRIQKEIFHD</sequence>
<protein>
    <submittedName>
        <fullName evidence="2">Aminoglycoside phosphotransferase family protein</fullName>
    </submittedName>
</protein>
<dbReference type="Gene3D" id="1.20.58.220">
    <property type="entry name" value="Phosphate transport system protein phou homolog 2, domain 2"/>
    <property type="match status" value="1"/>
</dbReference>
<dbReference type="SUPFAM" id="SSF109755">
    <property type="entry name" value="PhoU-like"/>
    <property type="match status" value="1"/>
</dbReference>
<keyword evidence="2" id="KW-0808">Transferase</keyword>
<dbReference type="RefSeq" id="WP_128385222.1">
    <property type="nucleotide sequence ID" value="NZ_CP035033.1"/>
</dbReference>
<evidence type="ECO:0000259" key="1">
    <source>
        <dbReference type="Pfam" id="PF01636"/>
    </source>
</evidence>
<dbReference type="GO" id="GO:0016740">
    <property type="term" value="F:transferase activity"/>
    <property type="evidence" value="ECO:0007669"/>
    <property type="project" value="UniProtKB-KW"/>
</dbReference>
<evidence type="ECO:0000313" key="2">
    <source>
        <dbReference type="EMBL" id="QAB15887.1"/>
    </source>
</evidence>
<gene>
    <name evidence="2" type="ORF">EPV75_09475</name>
</gene>
<evidence type="ECO:0000313" key="3">
    <source>
        <dbReference type="Proteomes" id="UP000285478"/>
    </source>
</evidence>
<dbReference type="InterPro" id="IPR038078">
    <property type="entry name" value="PhoU-like_sf"/>
</dbReference>
<dbReference type="KEGG" id="htr:EPV75_09475"/>
<dbReference type="SUPFAM" id="SSF56112">
    <property type="entry name" value="Protein kinase-like (PK-like)"/>
    <property type="match status" value="1"/>
</dbReference>
<reference evidence="2 3" key="1">
    <citation type="journal article" date="2018" name="Environ. Microbiol.">
        <title>Genomes of ubiquitous marine and hypersaline Hydrogenovibrio, Thiomicrorhabdus and Thiomicrospira spp. encode a diversity of mechanisms to sustain chemolithoautotrophy in heterogeneous environments.</title>
        <authorList>
            <person name="Scott K.M."/>
            <person name="Williams J."/>
            <person name="Porter C.M.B."/>
            <person name="Russel S."/>
            <person name="Harmer T.L."/>
            <person name="Paul J.H."/>
            <person name="Antonen K.M."/>
            <person name="Bridges M.K."/>
            <person name="Camper G.J."/>
            <person name="Campla C.K."/>
            <person name="Casella L.G."/>
            <person name="Chase E."/>
            <person name="Conrad J.W."/>
            <person name="Cruz M.C."/>
            <person name="Dunlap D.S."/>
            <person name="Duran L."/>
            <person name="Fahsbender E.M."/>
            <person name="Goldsmith D.B."/>
            <person name="Keeley R.F."/>
            <person name="Kondoff M.R."/>
            <person name="Kussy B.I."/>
            <person name="Lane M.K."/>
            <person name="Lawler S."/>
            <person name="Leigh B.A."/>
            <person name="Lewis C."/>
            <person name="Lostal L.M."/>
            <person name="Marking D."/>
            <person name="Mancera P.A."/>
            <person name="McClenthan E.C."/>
            <person name="McIntyre E.A."/>
            <person name="Mine J.A."/>
            <person name="Modi S."/>
            <person name="Moore B.D."/>
            <person name="Morgan W.A."/>
            <person name="Nelson K.M."/>
            <person name="Nguyen K.N."/>
            <person name="Ogburn N."/>
            <person name="Parrino D.G."/>
            <person name="Pedapudi A.D."/>
            <person name="Pelham R.P."/>
            <person name="Preece A.M."/>
            <person name="Rampersad E.A."/>
            <person name="Richardson J.C."/>
            <person name="Rodgers C.M."/>
            <person name="Schaffer B.L."/>
            <person name="Sheridan N.E."/>
            <person name="Solone M.R."/>
            <person name="Staley Z.R."/>
            <person name="Tabuchi M."/>
            <person name="Waide R.J."/>
            <person name="Wanjugi P.W."/>
            <person name="Young S."/>
            <person name="Clum A."/>
            <person name="Daum C."/>
            <person name="Huntemann M."/>
            <person name="Ivanova N."/>
            <person name="Kyrpides N."/>
            <person name="Mikhailova N."/>
            <person name="Palaniappan K."/>
            <person name="Pillay M."/>
            <person name="Reddy T.B.K."/>
            <person name="Shapiro N."/>
            <person name="Stamatis D."/>
            <person name="Varghese N."/>
            <person name="Woyke T."/>
            <person name="Boden R."/>
            <person name="Freyermuth S.K."/>
            <person name="Kerfeld C.A."/>
        </authorList>
    </citation>
    <scope>NUCLEOTIDE SEQUENCE [LARGE SCALE GENOMIC DNA]</scope>
    <source>
        <strain evidence="2 3">JR-2</strain>
    </source>
</reference>
<accession>A0A410H4R7</accession>
<keyword evidence="3" id="KW-1185">Reference proteome</keyword>
<proteinExistence type="predicted"/>
<dbReference type="InterPro" id="IPR011009">
    <property type="entry name" value="Kinase-like_dom_sf"/>
</dbReference>
<dbReference type="Pfam" id="PF01636">
    <property type="entry name" value="APH"/>
    <property type="match status" value="1"/>
</dbReference>
<dbReference type="InterPro" id="IPR002575">
    <property type="entry name" value="Aminoglycoside_PTrfase"/>
</dbReference>
<name>A0A410H4R7_9GAMM</name>
<dbReference type="EMBL" id="CP035033">
    <property type="protein sequence ID" value="QAB15887.1"/>
    <property type="molecule type" value="Genomic_DNA"/>
</dbReference>
<dbReference type="Proteomes" id="UP000285478">
    <property type="component" value="Chromosome"/>
</dbReference>
<feature type="domain" description="Aminoglycoside phosphotransferase" evidence="1">
    <location>
        <begin position="287"/>
        <end position="458"/>
    </location>
</feature>
<organism evidence="2 3">
    <name type="scientific">Hydrogenovibrio thermophilus</name>
    <dbReference type="NCBI Taxonomy" id="265883"/>
    <lineage>
        <taxon>Bacteria</taxon>
        <taxon>Pseudomonadati</taxon>
        <taxon>Pseudomonadota</taxon>
        <taxon>Gammaproteobacteria</taxon>
        <taxon>Thiotrichales</taxon>
        <taxon>Piscirickettsiaceae</taxon>
        <taxon>Hydrogenovibrio</taxon>
    </lineage>
</organism>
<dbReference type="Gene3D" id="3.90.1200.10">
    <property type="match status" value="1"/>
</dbReference>
<dbReference type="AlphaFoldDB" id="A0A410H4R7"/>